<accession>A0ACC2NZG7</accession>
<name>A0ACC2NZG7_9HYME</name>
<evidence type="ECO:0000313" key="2">
    <source>
        <dbReference type="Proteomes" id="UP001239111"/>
    </source>
</evidence>
<sequence>MNGQVLSIKNYHALPSPATELSGMENQRTMVYELNAPAVKKHHQQNLPSIPVPASTKDCKASGNTITTFQSGIIRISESVQMIPSANPQLSCTKKFGDDAENVDPKVQHNKVPQKQCQHTSRNSDSCPAGVN</sequence>
<organism evidence="1 2">
    <name type="scientific">Eretmocerus hayati</name>
    <dbReference type="NCBI Taxonomy" id="131215"/>
    <lineage>
        <taxon>Eukaryota</taxon>
        <taxon>Metazoa</taxon>
        <taxon>Ecdysozoa</taxon>
        <taxon>Arthropoda</taxon>
        <taxon>Hexapoda</taxon>
        <taxon>Insecta</taxon>
        <taxon>Pterygota</taxon>
        <taxon>Neoptera</taxon>
        <taxon>Endopterygota</taxon>
        <taxon>Hymenoptera</taxon>
        <taxon>Apocrita</taxon>
        <taxon>Proctotrupomorpha</taxon>
        <taxon>Chalcidoidea</taxon>
        <taxon>Aphelinidae</taxon>
        <taxon>Aphelininae</taxon>
        <taxon>Eretmocerus</taxon>
    </lineage>
</organism>
<dbReference type="Proteomes" id="UP001239111">
    <property type="component" value="Chromosome 2"/>
</dbReference>
<proteinExistence type="predicted"/>
<dbReference type="EMBL" id="CM056742">
    <property type="protein sequence ID" value="KAJ8675986.1"/>
    <property type="molecule type" value="Genomic_DNA"/>
</dbReference>
<keyword evidence="2" id="KW-1185">Reference proteome</keyword>
<evidence type="ECO:0000313" key="1">
    <source>
        <dbReference type="EMBL" id="KAJ8675986.1"/>
    </source>
</evidence>
<comment type="caution">
    <text evidence="1">The sequence shown here is derived from an EMBL/GenBank/DDBJ whole genome shotgun (WGS) entry which is preliminary data.</text>
</comment>
<gene>
    <name evidence="1" type="ORF">QAD02_011772</name>
</gene>
<reference evidence="1" key="1">
    <citation type="submission" date="2023-04" db="EMBL/GenBank/DDBJ databases">
        <title>A chromosome-level genome assembly of the parasitoid wasp Eretmocerus hayati.</title>
        <authorList>
            <person name="Zhong Y."/>
            <person name="Liu S."/>
            <person name="Liu Y."/>
        </authorList>
    </citation>
    <scope>NUCLEOTIDE SEQUENCE</scope>
    <source>
        <strain evidence="1">ZJU_SS_LIU_2023</strain>
    </source>
</reference>
<protein>
    <submittedName>
        <fullName evidence="1">Uncharacterized protein</fullName>
    </submittedName>
</protein>